<keyword evidence="2" id="KW-0812">Transmembrane</keyword>
<dbReference type="PANTHER" id="PTHR10845:SF192">
    <property type="entry name" value="DOUBLE HIT, ISOFORM B"/>
    <property type="match status" value="1"/>
</dbReference>
<reference evidence="4" key="1">
    <citation type="submission" date="2020-05" db="EMBL/GenBank/DDBJ databases">
        <title>Phylogenomic resolution of chytrid fungi.</title>
        <authorList>
            <person name="Stajich J.E."/>
            <person name="Amses K."/>
            <person name="Simmons R."/>
            <person name="Seto K."/>
            <person name="Myers J."/>
            <person name="Bonds A."/>
            <person name="Quandt C.A."/>
            <person name="Barry K."/>
            <person name="Liu P."/>
            <person name="Grigoriev I."/>
            <person name="Longcore J.E."/>
            <person name="James T.Y."/>
        </authorList>
    </citation>
    <scope>NUCLEOTIDE SEQUENCE</scope>
    <source>
        <strain evidence="4">JEL0379</strain>
    </source>
</reference>
<gene>
    <name evidence="4" type="ORF">HDU87_004662</name>
</gene>
<dbReference type="CDD" id="cd07440">
    <property type="entry name" value="RGS"/>
    <property type="match status" value="1"/>
</dbReference>
<dbReference type="Proteomes" id="UP001212152">
    <property type="component" value="Unassembled WGS sequence"/>
</dbReference>
<feature type="region of interest" description="Disordered" evidence="1">
    <location>
        <begin position="690"/>
        <end position="729"/>
    </location>
</feature>
<feature type="domain" description="RGS" evidence="3">
    <location>
        <begin position="618"/>
        <end position="679"/>
    </location>
</feature>
<dbReference type="Pfam" id="PF00615">
    <property type="entry name" value="RGS"/>
    <property type="match status" value="1"/>
</dbReference>
<feature type="compositionally biased region" description="Polar residues" evidence="1">
    <location>
        <begin position="577"/>
        <end position="587"/>
    </location>
</feature>
<keyword evidence="2" id="KW-0472">Membrane</keyword>
<dbReference type="AlphaFoldDB" id="A0AAD5XMD1"/>
<feature type="transmembrane region" description="Helical" evidence="2">
    <location>
        <begin position="86"/>
        <end position="105"/>
    </location>
</feature>
<feature type="transmembrane region" description="Helical" evidence="2">
    <location>
        <begin position="56"/>
        <end position="80"/>
    </location>
</feature>
<evidence type="ECO:0000313" key="4">
    <source>
        <dbReference type="EMBL" id="KAJ3177170.1"/>
    </source>
</evidence>
<feature type="transmembrane region" description="Helical" evidence="2">
    <location>
        <begin position="287"/>
        <end position="307"/>
    </location>
</feature>
<comment type="caution">
    <text evidence="4">The sequence shown here is derived from an EMBL/GenBank/DDBJ whole genome shotgun (WGS) entry which is preliminary data.</text>
</comment>
<feature type="transmembrane region" description="Helical" evidence="2">
    <location>
        <begin position="367"/>
        <end position="387"/>
    </location>
</feature>
<dbReference type="SUPFAM" id="SSF48097">
    <property type="entry name" value="Regulator of G-protein signaling, RGS"/>
    <property type="match status" value="1"/>
</dbReference>
<dbReference type="InterPro" id="IPR036305">
    <property type="entry name" value="RGS_sf"/>
</dbReference>
<keyword evidence="2" id="KW-1133">Transmembrane helix</keyword>
<accession>A0AAD5XMD1</accession>
<sequence>MSSSDDTPPPGLEWRHHDEGYLLYYRTAFALVTAYYAVTIPVYYWRRKSPHLSGRLVGWSTAQAIMSYLSVFFTSCRMLFPTIPCFVQLWGNTFCSMLWCALFIARSTKFYFKFKVSHAKLFGAGVDRAHPTSAIPTVYDDDTASLDGQLTTLSNSVSIGTKSSTTGAKPMRVSMPPAPSLTNGLSFLVDDSIMSLNAVAGVSASAAGNSGNSGNGGGGGGGGGVGSCSNGTAGTGTVAGGSANSSALHHRGVISPSTSFDGLEDVRAGLDYNWYWKHRDRVSNRRLFQMIGVYLLVLAMIMVIVQIKTTDFALNAPSPANEYSCVSTWEKFMPMSWGLAIFEYVLCPVIFWKFRRARDNYGIRVELALTILIGMPCCILYFVWARLPVYYIHIWPTATWYSISQVLVHTVSMAAPVVLSYRTERIRKRMVFLYNMESFTRVLSEKVVWDEFKVYMAADFCVENALFYEAYQELIVQAATAMTKAGIHCPGMPIHGSALAKSTIRGANLFSDILRRRPSNIPTSANSGGGGSMGDASSIMGAPMTSFPRSPTGQRLSSALRCGPQSTSSGVGGQVSIPRSTSHNNSATPMVGDETGSTNVVLAFPDQPVPEAAKQHYRAFYDTYLEPGAPYEVNLPSSIRDVVQHEFMMEKITVGVFDAAKEEVVQSMFLNTFPNFLHASQATKAQVAREKSLAEVDNEEEPEDSSLEAGTKPARTVKTTAIMLEGDSS</sequence>
<dbReference type="InterPro" id="IPR044926">
    <property type="entry name" value="RGS_subdomain_2"/>
</dbReference>
<keyword evidence="5" id="KW-1185">Reference proteome</keyword>
<feature type="compositionally biased region" description="Acidic residues" evidence="1">
    <location>
        <begin position="696"/>
        <end position="706"/>
    </location>
</feature>
<feature type="transmembrane region" description="Helical" evidence="2">
    <location>
        <begin position="337"/>
        <end position="355"/>
    </location>
</feature>
<proteinExistence type="predicted"/>
<feature type="region of interest" description="Disordered" evidence="1">
    <location>
        <begin position="519"/>
        <end position="587"/>
    </location>
</feature>
<dbReference type="InterPro" id="IPR016137">
    <property type="entry name" value="RGS"/>
</dbReference>
<evidence type="ECO:0000256" key="2">
    <source>
        <dbReference type="SAM" id="Phobius"/>
    </source>
</evidence>
<dbReference type="PANTHER" id="PTHR10845">
    <property type="entry name" value="REGULATOR OF G PROTEIN SIGNALING"/>
    <property type="match status" value="1"/>
</dbReference>
<organism evidence="4 5">
    <name type="scientific">Geranomyces variabilis</name>
    <dbReference type="NCBI Taxonomy" id="109894"/>
    <lineage>
        <taxon>Eukaryota</taxon>
        <taxon>Fungi</taxon>
        <taxon>Fungi incertae sedis</taxon>
        <taxon>Chytridiomycota</taxon>
        <taxon>Chytridiomycota incertae sedis</taxon>
        <taxon>Chytridiomycetes</taxon>
        <taxon>Spizellomycetales</taxon>
        <taxon>Powellomycetaceae</taxon>
        <taxon>Geranomyces</taxon>
    </lineage>
</organism>
<feature type="transmembrane region" description="Helical" evidence="2">
    <location>
        <begin position="23"/>
        <end position="44"/>
    </location>
</feature>
<feature type="transmembrane region" description="Helical" evidence="2">
    <location>
        <begin position="399"/>
        <end position="421"/>
    </location>
</feature>
<protein>
    <recommendedName>
        <fullName evidence="3">RGS domain-containing protein</fullName>
    </recommendedName>
</protein>
<dbReference type="EMBL" id="JADGJQ010000035">
    <property type="protein sequence ID" value="KAJ3177170.1"/>
    <property type="molecule type" value="Genomic_DNA"/>
</dbReference>
<dbReference type="Gene3D" id="1.10.167.10">
    <property type="entry name" value="Regulator of G-protein Signalling 4, domain 2"/>
    <property type="match status" value="1"/>
</dbReference>
<feature type="compositionally biased region" description="Polar residues" evidence="1">
    <location>
        <begin position="547"/>
        <end position="557"/>
    </location>
</feature>
<dbReference type="SMART" id="SM00315">
    <property type="entry name" value="RGS"/>
    <property type="match status" value="1"/>
</dbReference>
<dbReference type="PROSITE" id="PS50132">
    <property type="entry name" value="RGS"/>
    <property type="match status" value="1"/>
</dbReference>
<evidence type="ECO:0000259" key="3">
    <source>
        <dbReference type="PROSITE" id="PS50132"/>
    </source>
</evidence>
<name>A0AAD5XMD1_9FUNG</name>
<evidence type="ECO:0000256" key="1">
    <source>
        <dbReference type="SAM" id="MobiDB-lite"/>
    </source>
</evidence>
<evidence type="ECO:0000313" key="5">
    <source>
        <dbReference type="Proteomes" id="UP001212152"/>
    </source>
</evidence>